<dbReference type="Proteomes" id="UP001597391">
    <property type="component" value="Unassembled WGS sequence"/>
</dbReference>
<name>A0ABW5XE34_9MICO</name>
<feature type="domain" description="RCC1-like" evidence="4">
    <location>
        <begin position="41"/>
        <end position="241"/>
    </location>
</feature>
<dbReference type="InterPro" id="IPR009091">
    <property type="entry name" value="RCC1/BLIP-II"/>
</dbReference>
<dbReference type="InterPro" id="IPR058923">
    <property type="entry name" value="RCC1-like_dom"/>
</dbReference>
<evidence type="ECO:0000313" key="5">
    <source>
        <dbReference type="EMBL" id="MFD2840367.1"/>
    </source>
</evidence>
<dbReference type="EMBL" id="JBHUOP010000003">
    <property type="protein sequence ID" value="MFD2840367.1"/>
    <property type="molecule type" value="Genomic_DNA"/>
</dbReference>
<protein>
    <recommendedName>
        <fullName evidence="4">RCC1-like domain-containing protein</fullName>
    </recommendedName>
</protein>
<comment type="caution">
    <text evidence="5">The sequence shown here is derived from an EMBL/GenBank/DDBJ whole genome shotgun (WGS) entry which is preliminary data.</text>
</comment>
<evidence type="ECO:0000313" key="6">
    <source>
        <dbReference type="Proteomes" id="UP001597391"/>
    </source>
</evidence>
<keyword evidence="2" id="KW-0677">Repeat</keyword>
<dbReference type="PANTHER" id="PTHR45982:SF1">
    <property type="entry name" value="REGULATOR OF CHROMOSOME CONDENSATION"/>
    <property type="match status" value="1"/>
</dbReference>
<evidence type="ECO:0000256" key="1">
    <source>
        <dbReference type="ARBA" id="ARBA00022658"/>
    </source>
</evidence>
<dbReference type="PANTHER" id="PTHR45982">
    <property type="entry name" value="REGULATOR OF CHROMOSOME CONDENSATION"/>
    <property type="match status" value="1"/>
</dbReference>
<feature type="chain" id="PRO_5047266788" description="RCC1-like domain-containing protein" evidence="3">
    <location>
        <begin position="39"/>
        <end position="522"/>
    </location>
</feature>
<dbReference type="InterPro" id="IPR051553">
    <property type="entry name" value="Ran_GTPase-activating"/>
</dbReference>
<evidence type="ECO:0000256" key="2">
    <source>
        <dbReference type="ARBA" id="ARBA00022737"/>
    </source>
</evidence>
<keyword evidence="6" id="KW-1185">Reference proteome</keyword>
<evidence type="ECO:0000259" key="4">
    <source>
        <dbReference type="Pfam" id="PF25390"/>
    </source>
</evidence>
<dbReference type="SUPFAM" id="SSF50985">
    <property type="entry name" value="RCC1/BLIP-II"/>
    <property type="match status" value="2"/>
</dbReference>
<dbReference type="Pfam" id="PF00415">
    <property type="entry name" value="RCC1"/>
    <property type="match status" value="2"/>
</dbReference>
<dbReference type="RefSeq" id="WP_377466196.1">
    <property type="nucleotide sequence ID" value="NZ_JBHUOP010000003.1"/>
</dbReference>
<keyword evidence="1" id="KW-0344">Guanine-nucleotide releasing factor</keyword>
<proteinExistence type="predicted"/>
<feature type="signal peptide" evidence="3">
    <location>
        <begin position="1"/>
        <end position="38"/>
    </location>
</feature>
<accession>A0ABW5XE34</accession>
<keyword evidence="3" id="KW-0732">Signal</keyword>
<dbReference type="InterPro" id="IPR000408">
    <property type="entry name" value="Reg_chr_condens"/>
</dbReference>
<reference evidence="6" key="1">
    <citation type="journal article" date="2019" name="Int. J. Syst. Evol. Microbiol.">
        <title>The Global Catalogue of Microorganisms (GCM) 10K type strain sequencing project: providing services to taxonomists for standard genome sequencing and annotation.</title>
        <authorList>
            <consortium name="The Broad Institute Genomics Platform"/>
            <consortium name="The Broad Institute Genome Sequencing Center for Infectious Disease"/>
            <person name="Wu L."/>
            <person name="Ma J."/>
        </authorList>
    </citation>
    <scope>NUCLEOTIDE SEQUENCE [LARGE SCALE GENOMIC DNA]</scope>
    <source>
        <strain evidence="6">KCTC 33576</strain>
    </source>
</reference>
<sequence length="522" mass="55455">MDTPTRRTRPRSDTRILAVISALAVALSIVLAAPPANAASKPVKFTQVSAAYSHALALSSDGAVYEWGVSGFSASYGSTQALRPTRVQAPLSVRFKAIAAGDDVNAALTTSGDVYTWGQNYAGQLGNGKKSKAYSTPPMKPVKVKRPKGVKFTAIAVGYKHVLALANNGAVYAWGGNDHGQLGDGTKKDRSQPVKVKLPKGFKAARISTTQYATSFAVAKNGTAYAWGSNANAEHGNGKIDPFRSDYSIRAHTKPVKMAPPKGVNYTSVAQGSYLATGSDGAVYAWGRNDSGNLGTGTWDKYDCGMCRVDFHTEPVRVLLPKSVKVKQLESSTDNRYALATNGTLYAWGNGYDGLNGNGSRKRQTKPVKVKMPKNVKVKQVSASTNYALAVGSNGTVYAWGTNVFGTFANGKVTKTSAKPRVKPVAVKSPALAKLSATSTPRITGTAQAGKVLKAVPGTWKPTGVKRTYQWFRNGKKIPNATTSTYRLTSQDRGKKITVKVSGKAPGYAQVTKTSSTVTVRR</sequence>
<organism evidence="5 6">
    <name type="scientific">Populibacterium corticicola</name>
    <dbReference type="NCBI Taxonomy" id="1812826"/>
    <lineage>
        <taxon>Bacteria</taxon>
        <taxon>Bacillati</taxon>
        <taxon>Actinomycetota</taxon>
        <taxon>Actinomycetes</taxon>
        <taxon>Micrococcales</taxon>
        <taxon>Jonesiaceae</taxon>
        <taxon>Populibacterium</taxon>
    </lineage>
</organism>
<gene>
    <name evidence="5" type="ORF">ACFSYH_07250</name>
</gene>
<dbReference type="PROSITE" id="PS50012">
    <property type="entry name" value="RCC1_3"/>
    <property type="match status" value="5"/>
</dbReference>
<evidence type="ECO:0000256" key="3">
    <source>
        <dbReference type="SAM" id="SignalP"/>
    </source>
</evidence>
<dbReference type="Gene3D" id="2.130.10.30">
    <property type="entry name" value="Regulator of chromosome condensation 1/beta-lactamase-inhibitor protein II"/>
    <property type="match status" value="2"/>
</dbReference>
<dbReference type="Pfam" id="PF25390">
    <property type="entry name" value="WD40_RLD"/>
    <property type="match status" value="1"/>
</dbReference>
<dbReference type="PRINTS" id="PR00633">
    <property type="entry name" value="RCCNDNSATION"/>
</dbReference>